<dbReference type="RefSeq" id="WP_093171361.1">
    <property type="nucleotide sequence ID" value="NZ_FNCN01000014.1"/>
</dbReference>
<dbReference type="PANTHER" id="PTHR36453:SF1">
    <property type="entry name" value="RIGHT HANDED BETA HELIX DOMAIN-CONTAINING PROTEIN"/>
    <property type="match status" value="1"/>
</dbReference>
<dbReference type="PANTHER" id="PTHR36453">
    <property type="entry name" value="SECRETED PROTEIN-RELATED"/>
    <property type="match status" value="1"/>
</dbReference>
<gene>
    <name evidence="3" type="ORF">SAMN05421505_11441</name>
</gene>
<name>A0A1G8BGS3_9ACTN</name>
<dbReference type="Proteomes" id="UP000198923">
    <property type="component" value="Unassembled WGS sequence"/>
</dbReference>
<dbReference type="InterPro" id="IPR039448">
    <property type="entry name" value="Beta_helix"/>
</dbReference>
<dbReference type="InterPro" id="IPR012334">
    <property type="entry name" value="Pectin_lyas_fold"/>
</dbReference>
<evidence type="ECO:0000259" key="1">
    <source>
        <dbReference type="Pfam" id="PF07602"/>
    </source>
</evidence>
<feature type="domain" description="Right handed beta helix" evidence="2">
    <location>
        <begin position="314"/>
        <end position="443"/>
    </location>
</feature>
<evidence type="ECO:0008006" key="5">
    <source>
        <dbReference type="Google" id="ProtNLM"/>
    </source>
</evidence>
<feature type="domain" description="DUF1565" evidence="1">
    <location>
        <begin position="7"/>
        <end position="52"/>
    </location>
</feature>
<dbReference type="InterPro" id="IPR006626">
    <property type="entry name" value="PbH1"/>
</dbReference>
<evidence type="ECO:0000259" key="2">
    <source>
        <dbReference type="Pfam" id="PF13229"/>
    </source>
</evidence>
<dbReference type="SMART" id="SM00710">
    <property type="entry name" value="PbH1"/>
    <property type="match status" value="7"/>
</dbReference>
<evidence type="ECO:0000313" key="4">
    <source>
        <dbReference type="Proteomes" id="UP000198923"/>
    </source>
</evidence>
<protein>
    <recommendedName>
        <fullName evidence="5">Right handed beta helix region</fullName>
    </recommendedName>
</protein>
<organism evidence="3 4">
    <name type="scientific">Sinosporangium album</name>
    <dbReference type="NCBI Taxonomy" id="504805"/>
    <lineage>
        <taxon>Bacteria</taxon>
        <taxon>Bacillati</taxon>
        <taxon>Actinomycetota</taxon>
        <taxon>Actinomycetes</taxon>
        <taxon>Streptosporangiales</taxon>
        <taxon>Streptosporangiaceae</taxon>
        <taxon>Sinosporangium</taxon>
    </lineage>
</organism>
<keyword evidence="4" id="KW-1185">Reference proteome</keyword>
<evidence type="ECO:0000313" key="3">
    <source>
        <dbReference type="EMBL" id="SDH32417.1"/>
    </source>
</evidence>
<dbReference type="STRING" id="504805.SAMN05421505_11441"/>
<dbReference type="InterPro" id="IPR011459">
    <property type="entry name" value="DUF1565"/>
</dbReference>
<dbReference type="SUPFAM" id="SSF51126">
    <property type="entry name" value="Pectin lyase-like"/>
    <property type="match status" value="1"/>
</dbReference>
<dbReference type="Pfam" id="PF13229">
    <property type="entry name" value="Beta_helix"/>
    <property type="match status" value="1"/>
</dbReference>
<dbReference type="AlphaFoldDB" id="A0A1G8BGS3"/>
<accession>A0A1G8BGS3</accession>
<dbReference type="Pfam" id="PF07602">
    <property type="entry name" value="DUF1565"/>
    <property type="match status" value="1"/>
</dbReference>
<reference evidence="3 4" key="1">
    <citation type="submission" date="2016-10" db="EMBL/GenBank/DDBJ databases">
        <authorList>
            <person name="de Groot N.N."/>
        </authorList>
    </citation>
    <scope>NUCLEOTIDE SEQUENCE [LARGE SCALE GENOMIC DNA]</scope>
    <source>
        <strain evidence="3 4">CPCC 201354</strain>
    </source>
</reference>
<sequence>MIFVDPTGDDSGPGTSERPFATLARARAAARPGSVITLRGGTYHLTETFTLSAADSGVVYQAYGYGTADQDDVVISGGRHITGWRKGDDGVHLAEVPGLATRQLYVSGRRAVRASIPLDQTLKRTETGYTIDTPTDWHGEVELVYRGVYPWSEARCQVARIGNGPDGTTLTMAQPAFAWATKLYRAIVPWESGESYGADSPTSAENSPAFVSEGTFALNGGVLHYMPLPGESLDHVVAPMLETLIHANDVRDVAFRGITFADATWLRPSSPEGFLHYHGNGYYDGGELVVYAFHDGQAEVTGPGGDSPSMPANVIFENASGVTLEGCRFTRLGATALAFHGEGADNVLRGSVIDDVSGGGIIVGGGTRVHVEENHIHHIGRDYSGSPAVLLTDTHGAVVAHNQVDNVPHAGIVIYEGRGTQVLHNLVHDTMQVLADGGGVYIAGPQGDSPANGALIRGNVIRDTITPYNFALYTDYGAAWVTVEGNVVHRADNPVILEVWPALENVEFTGNYWDADPGQAPAGVTLTANTVLTEEQFATDPAVAGIVAAAGRTSAN</sequence>
<proteinExistence type="predicted"/>
<dbReference type="InterPro" id="IPR011050">
    <property type="entry name" value="Pectin_lyase_fold/virulence"/>
</dbReference>
<dbReference type="EMBL" id="FNCN01000014">
    <property type="protein sequence ID" value="SDH32417.1"/>
    <property type="molecule type" value="Genomic_DNA"/>
</dbReference>
<dbReference type="Gene3D" id="2.160.20.10">
    <property type="entry name" value="Single-stranded right-handed beta-helix, Pectin lyase-like"/>
    <property type="match status" value="2"/>
</dbReference>
<dbReference type="OrthoDB" id="227157at2"/>